<reference evidence="2" key="1">
    <citation type="journal article" date="2018" name="Nat. Microbiol.">
        <title>Leveraging single-cell genomics to expand the fungal tree of life.</title>
        <authorList>
            <person name="Ahrendt S.R."/>
            <person name="Quandt C.A."/>
            <person name="Ciobanu D."/>
            <person name="Clum A."/>
            <person name="Salamov A."/>
            <person name="Andreopoulos B."/>
            <person name="Cheng J.F."/>
            <person name="Woyke T."/>
            <person name="Pelin A."/>
            <person name="Henrissat B."/>
            <person name="Reynolds N.K."/>
            <person name="Benny G.L."/>
            <person name="Smith M.E."/>
            <person name="James T.Y."/>
            <person name="Grigoriev I.V."/>
        </authorList>
    </citation>
    <scope>NUCLEOTIDE SEQUENCE [LARGE SCALE GENOMIC DNA]</scope>
    <source>
        <strain evidence="2">ATCC 52028</strain>
    </source>
</reference>
<organism evidence="1 2">
    <name type="scientific">Caulochytrium protostelioides</name>
    <dbReference type="NCBI Taxonomy" id="1555241"/>
    <lineage>
        <taxon>Eukaryota</taxon>
        <taxon>Fungi</taxon>
        <taxon>Fungi incertae sedis</taxon>
        <taxon>Chytridiomycota</taxon>
        <taxon>Chytridiomycota incertae sedis</taxon>
        <taxon>Chytridiomycetes</taxon>
        <taxon>Caulochytriales</taxon>
        <taxon>Caulochytriaceae</taxon>
        <taxon>Caulochytrium</taxon>
    </lineage>
</organism>
<name>A0A4V1ITK2_9FUNG</name>
<accession>A0A4V1ITK2</accession>
<proteinExistence type="predicted"/>
<evidence type="ECO:0000313" key="2">
    <source>
        <dbReference type="Proteomes" id="UP000268535"/>
    </source>
</evidence>
<feature type="non-terminal residue" evidence="1">
    <location>
        <position position="215"/>
    </location>
</feature>
<dbReference type="Proteomes" id="UP000268535">
    <property type="component" value="Unassembled WGS sequence"/>
</dbReference>
<dbReference type="AlphaFoldDB" id="A0A4V1ITK2"/>
<sequence>MARGRGTVARRVKGHEPAPVEFFGCRLSPWHPASAIRYGPGDRALSWALYHRLAPDNDGGPPPMDNAPWIMNDADAATAATPAHRAKALTASAVSARSWNLEHNGITGVFGNSLHEARIRHIAGGVEVAPGETQTEFAGPCIEYADACRAAFATVGPNGGPATPSGRSRTYSSLPEAFAYPLVGLCRPRHARRDVFLVLQTERRLAPKRSTRWLH</sequence>
<evidence type="ECO:0000313" key="1">
    <source>
        <dbReference type="EMBL" id="RKO97347.1"/>
    </source>
</evidence>
<dbReference type="EMBL" id="ML009303">
    <property type="protein sequence ID" value="RKO97347.1"/>
    <property type="molecule type" value="Genomic_DNA"/>
</dbReference>
<gene>
    <name evidence="1" type="ORF">CAUPRSCDRAFT_10978</name>
</gene>
<protein>
    <submittedName>
        <fullName evidence="1">Uncharacterized protein</fullName>
    </submittedName>
</protein>